<evidence type="ECO:0000313" key="2">
    <source>
        <dbReference type="EMBL" id="NER10023.1"/>
    </source>
</evidence>
<dbReference type="Pfam" id="PF06941">
    <property type="entry name" value="NT5C"/>
    <property type="match status" value="1"/>
</dbReference>
<comment type="similarity">
    <text evidence="1">Belongs to the 5'(3')-deoxyribonucleotidase family.</text>
</comment>
<dbReference type="RefSeq" id="WP_163692047.1">
    <property type="nucleotide sequence ID" value="NZ_FXTW01000001.1"/>
</dbReference>
<accession>A0A6P0UFK6</accession>
<dbReference type="EMBL" id="JAABOP010000001">
    <property type="protein sequence ID" value="NER10023.1"/>
    <property type="molecule type" value="Genomic_DNA"/>
</dbReference>
<name>A0A6P0UFK6_9FLAO</name>
<dbReference type="GO" id="GO:0008253">
    <property type="term" value="F:5'-nucleotidase activity"/>
    <property type="evidence" value="ECO:0007669"/>
    <property type="project" value="InterPro"/>
</dbReference>
<protein>
    <submittedName>
        <fullName evidence="2">Uncharacterized protein</fullName>
    </submittedName>
</protein>
<dbReference type="GO" id="GO:0009264">
    <property type="term" value="P:deoxyribonucleotide catabolic process"/>
    <property type="evidence" value="ECO:0007669"/>
    <property type="project" value="InterPro"/>
</dbReference>
<proteinExistence type="inferred from homology"/>
<dbReference type="InterPro" id="IPR023214">
    <property type="entry name" value="HAD_sf"/>
</dbReference>
<dbReference type="InterPro" id="IPR010708">
    <property type="entry name" value="5'(3')-deoxyribonucleotidase"/>
</dbReference>
<evidence type="ECO:0000313" key="3">
    <source>
        <dbReference type="Proteomes" id="UP000468443"/>
    </source>
</evidence>
<evidence type="ECO:0000256" key="1">
    <source>
        <dbReference type="ARBA" id="ARBA00009589"/>
    </source>
</evidence>
<dbReference type="Gene3D" id="3.40.50.1000">
    <property type="entry name" value="HAD superfamily/HAD-like"/>
    <property type="match status" value="1"/>
</dbReference>
<comment type="caution">
    <text evidence="2">The sequence shown here is derived from an EMBL/GenBank/DDBJ whole genome shotgun (WGS) entry which is preliminary data.</text>
</comment>
<dbReference type="AlphaFoldDB" id="A0A6P0UFK6"/>
<keyword evidence="3" id="KW-1185">Reference proteome</keyword>
<dbReference type="InterPro" id="IPR036412">
    <property type="entry name" value="HAD-like_sf"/>
</dbReference>
<sequence>MNRKKIIYVNIDGILAELESKMFQQIKSIVHNHNYEFRSAMYEMVPPAEGGVQAVESLLNIEEFNVYFISTPIWGDTDAWSEKKEWLCQLFKLKKVRGRLILSHQKHLLRGDYLIDQSWQYGSKNFQGEWIQIGVDPQFPRWKEVMKYLMSQTSN</sequence>
<dbReference type="SUPFAM" id="SSF56784">
    <property type="entry name" value="HAD-like"/>
    <property type="match status" value="1"/>
</dbReference>
<dbReference type="Proteomes" id="UP000468443">
    <property type="component" value="Unassembled WGS sequence"/>
</dbReference>
<organism evidence="2 3">
    <name type="scientific">Muriicola jejuensis</name>
    <dbReference type="NCBI Taxonomy" id="504488"/>
    <lineage>
        <taxon>Bacteria</taxon>
        <taxon>Pseudomonadati</taxon>
        <taxon>Bacteroidota</taxon>
        <taxon>Flavobacteriia</taxon>
        <taxon>Flavobacteriales</taxon>
        <taxon>Flavobacteriaceae</taxon>
        <taxon>Muriicola</taxon>
    </lineage>
</organism>
<reference evidence="2 3" key="1">
    <citation type="submission" date="2020-01" db="EMBL/GenBank/DDBJ databases">
        <title>Muriicola jejuensis KCTC 22299.</title>
        <authorList>
            <person name="Wang G."/>
        </authorList>
    </citation>
    <scope>NUCLEOTIDE SEQUENCE [LARGE SCALE GENOMIC DNA]</scope>
    <source>
        <strain evidence="2 3">KCTC 22299</strain>
    </source>
</reference>
<gene>
    <name evidence="2" type="ORF">GWK09_05820</name>
</gene>